<organism evidence="6 7">
    <name type="scientific">Mycobacterium dioxanotrophicus</name>
    <dbReference type="NCBI Taxonomy" id="482462"/>
    <lineage>
        <taxon>Bacteria</taxon>
        <taxon>Bacillati</taxon>
        <taxon>Actinomycetota</taxon>
        <taxon>Actinomycetes</taxon>
        <taxon>Mycobacteriales</taxon>
        <taxon>Mycobacteriaceae</taxon>
        <taxon>Mycobacterium</taxon>
    </lineage>
</organism>
<dbReference type="Proteomes" id="UP000195331">
    <property type="component" value="Chromosome"/>
</dbReference>
<keyword evidence="2" id="KW-0805">Transcription regulation</keyword>
<evidence type="ECO:0000256" key="2">
    <source>
        <dbReference type="ARBA" id="ARBA00023015"/>
    </source>
</evidence>
<evidence type="ECO:0000256" key="1">
    <source>
        <dbReference type="ARBA" id="ARBA00010466"/>
    </source>
</evidence>
<dbReference type="EMBL" id="CP020809">
    <property type="protein sequence ID" value="ART70312.1"/>
    <property type="molecule type" value="Genomic_DNA"/>
</dbReference>
<evidence type="ECO:0000259" key="5">
    <source>
        <dbReference type="Pfam" id="PF04198"/>
    </source>
</evidence>
<dbReference type="GO" id="GO:0003677">
    <property type="term" value="F:DNA binding"/>
    <property type="evidence" value="ECO:0007669"/>
    <property type="project" value="UniProtKB-KW"/>
</dbReference>
<protein>
    <submittedName>
        <fullName evidence="6">DNA-binding transcriptional regulator</fullName>
    </submittedName>
</protein>
<dbReference type="Gene3D" id="1.10.10.60">
    <property type="entry name" value="Homeodomain-like"/>
    <property type="match status" value="1"/>
</dbReference>
<keyword evidence="3 6" id="KW-0238">DNA-binding</keyword>
<dbReference type="InterPro" id="IPR010982">
    <property type="entry name" value="Lambda_DNA-bd_dom_sf"/>
</dbReference>
<accession>A0A1Y0C5A0</accession>
<evidence type="ECO:0000256" key="3">
    <source>
        <dbReference type="ARBA" id="ARBA00023125"/>
    </source>
</evidence>
<dbReference type="InterPro" id="IPR037171">
    <property type="entry name" value="NagB/RpiA_transferase-like"/>
</dbReference>
<gene>
    <name evidence="6" type="ORF">BTO20_18660</name>
</gene>
<dbReference type="PANTHER" id="PTHR34294:SF1">
    <property type="entry name" value="TRANSCRIPTIONAL REGULATOR LSRR"/>
    <property type="match status" value="1"/>
</dbReference>
<dbReference type="SUPFAM" id="SSF100950">
    <property type="entry name" value="NagB/RpiA/CoA transferase-like"/>
    <property type="match status" value="1"/>
</dbReference>
<dbReference type="PANTHER" id="PTHR34294">
    <property type="entry name" value="TRANSCRIPTIONAL REGULATOR-RELATED"/>
    <property type="match status" value="1"/>
</dbReference>
<dbReference type="SUPFAM" id="SSF47413">
    <property type="entry name" value="lambda repressor-like DNA-binding domains"/>
    <property type="match status" value="1"/>
</dbReference>
<dbReference type="GO" id="GO:0030246">
    <property type="term" value="F:carbohydrate binding"/>
    <property type="evidence" value="ECO:0007669"/>
    <property type="project" value="InterPro"/>
</dbReference>
<evidence type="ECO:0000313" key="6">
    <source>
        <dbReference type="EMBL" id="ART70312.1"/>
    </source>
</evidence>
<keyword evidence="7" id="KW-1185">Reference proteome</keyword>
<dbReference type="InterPro" id="IPR007324">
    <property type="entry name" value="Sugar-bd_dom_put"/>
</dbReference>
<feature type="domain" description="Sugar-binding" evidence="5">
    <location>
        <begin position="79"/>
        <end position="332"/>
    </location>
</feature>
<name>A0A1Y0C5A0_9MYCO</name>
<dbReference type="OrthoDB" id="186585at2"/>
<proteinExistence type="inferred from homology"/>
<sequence length="335" mass="35598">MTLYAWEEAVVTRSTRRPPGDDQSRLMVKVARLYHERGQKQAQIAEALGITQVRVSRLLRRAVDVGVVKTVVVSPPGVHTELEDQLQDRFGLNEAVVVDVMSTDERDIAQNLGAAAAAYLDNTLLGDEVLGISSWSANLLAAATFLRPTSSPVVSDVVQLVGGVGDPQVQIEANRLLTTFAAATGATPIFLPAPGLLGTADARRSLMSDPAVQQVTARWAELTTALVGIGALEPSPLLAQSGNSIAAADQDTLRKLGAVGDICLRFFDESGRLVASDLDDRVMGIEPEQLMTVPRRIGVAGGTRKLSALRGVLQGGWINVLVTDITAARHLLGTQ</sequence>
<comment type="similarity">
    <text evidence="1">Belongs to the SorC transcriptional regulatory family.</text>
</comment>
<reference evidence="6 7" key="1">
    <citation type="submission" date="2017-04" db="EMBL/GenBank/DDBJ databases">
        <title>Whole Genome Sequence of 1,4-Dioxane Degrading Bacterium Mycobacterium dioxanotrophicus PH-06.</title>
        <authorList>
            <person name="He Y."/>
        </authorList>
    </citation>
    <scope>NUCLEOTIDE SEQUENCE [LARGE SCALE GENOMIC DNA]</scope>
    <source>
        <strain evidence="6 7">PH-06</strain>
    </source>
</reference>
<dbReference type="Pfam" id="PF04198">
    <property type="entry name" value="Sugar-bind"/>
    <property type="match status" value="1"/>
</dbReference>
<evidence type="ECO:0000313" key="7">
    <source>
        <dbReference type="Proteomes" id="UP000195331"/>
    </source>
</evidence>
<dbReference type="InterPro" id="IPR051054">
    <property type="entry name" value="SorC_transcr_regulators"/>
</dbReference>
<dbReference type="Gene3D" id="3.40.50.1360">
    <property type="match status" value="1"/>
</dbReference>
<keyword evidence="4" id="KW-0804">Transcription</keyword>
<dbReference type="AlphaFoldDB" id="A0A1Y0C5A0"/>
<dbReference type="KEGG" id="mdx:BTO20_18660"/>
<dbReference type="GO" id="GO:0006352">
    <property type="term" value="P:DNA-templated transcription initiation"/>
    <property type="evidence" value="ECO:0007669"/>
    <property type="project" value="InterPro"/>
</dbReference>
<dbReference type="GO" id="GO:0003700">
    <property type="term" value="F:DNA-binding transcription factor activity"/>
    <property type="evidence" value="ECO:0007669"/>
    <property type="project" value="InterPro"/>
</dbReference>
<evidence type="ECO:0000256" key="4">
    <source>
        <dbReference type="ARBA" id="ARBA00023163"/>
    </source>
</evidence>